<dbReference type="RefSeq" id="WP_163683704.1">
    <property type="nucleotide sequence ID" value="NZ_AP022582.1"/>
</dbReference>
<dbReference type="PANTHER" id="PTHR46056">
    <property type="entry name" value="LONG-CHAIN-ALCOHOL OXIDASE"/>
    <property type="match status" value="1"/>
</dbReference>
<comment type="similarity">
    <text evidence="1">Belongs to the GMC oxidoreductase family.</text>
</comment>
<name>A0A7I7P6F2_9MYCO</name>
<dbReference type="InterPro" id="IPR036188">
    <property type="entry name" value="FAD/NAD-bd_sf"/>
</dbReference>
<dbReference type="InterPro" id="IPR000172">
    <property type="entry name" value="GMC_OxRdtase_N"/>
</dbReference>
<protein>
    <submittedName>
        <fullName evidence="8">Putative GMC-type oxidoreductase</fullName>
    </submittedName>
</protein>
<feature type="domain" description="Glucose-methanol-choline oxidoreductase N-terminal" evidence="5">
    <location>
        <begin position="192"/>
        <end position="404"/>
    </location>
</feature>
<gene>
    <name evidence="8" type="ORF">MSEO_46290</name>
</gene>
<dbReference type="PRINTS" id="PR00411">
    <property type="entry name" value="PNDRDTASEI"/>
</dbReference>
<evidence type="ECO:0000259" key="5">
    <source>
        <dbReference type="Pfam" id="PF00732"/>
    </source>
</evidence>
<proteinExistence type="inferred from homology"/>
<sequence length="624" mass="65619">MSRLAERATASFGTALLPREHGGPPPGQLVERIERYLTQLPATSRLGVRAGMASATAASYLTTGRSLARLSPDRRAQVLRRVAALSPEAGAAIEAVKAIVLLANGADAYAPELFARAHRHDVARPDADLTVTVSADSPSLVTADAVVIGSGAGGAMAARTLARAGLDVVVLEEGRRWTVQEFRTTHPIDRYAGLYRGAGATIALGRPSVVLPIGRAVGGTTVVNSGTCYRPPAAVQRRWRDEFGLALADPDRLAEHLDDVERTLRVAPVPLEIMGRNGRLLLDAAATLGWDAAPIPRNAPGCEGCCQCAIGCPRNAKFGVHLNALPEACAAGTRIISHARVERVLHEHGRARGVRVRRPDGTTLDVLADTVVVAAGATETPNLLRRSGFGAHPRLGRNLALHPATVLAGRFEDDVVAWHGVLQSAAVHELHESHGVLIEATSTPPGMGSMVFPGYGAELLGWLDRAPRVATFGAMVADRGVGSVSSARSETVIRYPIDRADIAKLMVAIEAMGRLLFAAGAVEVLTGLPEAKTVTSLPALQDALRRSNPRSLHLAAFHPTGTAAAGTDDQLCPVDETGRLRGVDGVWVADASILPSCPEVNPQVSIMALALGVSDAVMDARRVR</sequence>
<accession>A0A7I7P6F2</accession>
<evidence type="ECO:0000256" key="4">
    <source>
        <dbReference type="ARBA" id="ARBA00023002"/>
    </source>
</evidence>
<dbReference type="KEGG" id="mseo:MSEO_46290"/>
<dbReference type="AlphaFoldDB" id="A0A7I7P6F2"/>
<dbReference type="GO" id="GO:0016614">
    <property type="term" value="F:oxidoreductase activity, acting on CH-OH group of donors"/>
    <property type="evidence" value="ECO:0007669"/>
    <property type="project" value="InterPro"/>
</dbReference>
<evidence type="ECO:0000259" key="7">
    <source>
        <dbReference type="Pfam" id="PF05199"/>
    </source>
</evidence>
<dbReference type="Pfam" id="PF05199">
    <property type="entry name" value="GMC_oxred_C"/>
    <property type="match status" value="1"/>
</dbReference>
<dbReference type="GO" id="GO:0050660">
    <property type="term" value="F:flavin adenine dinucleotide binding"/>
    <property type="evidence" value="ECO:0007669"/>
    <property type="project" value="InterPro"/>
</dbReference>
<dbReference type="SUPFAM" id="SSF51905">
    <property type="entry name" value="FAD/NAD(P)-binding domain"/>
    <property type="match status" value="1"/>
</dbReference>
<evidence type="ECO:0000313" key="8">
    <source>
        <dbReference type="EMBL" id="BBY04130.1"/>
    </source>
</evidence>
<dbReference type="PANTHER" id="PTHR46056:SF12">
    <property type="entry name" value="LONG-CHAIN-ALCOHOL OXIDASE"/>
    <property type="match status" value="1"/>
</dbReference>
<keyword evidence="4" id="KW-0560">Oxidoreductase</keyword>
<evidence type="ECO:0000256" key="3">
    <source>
        <dbReference type="ARBA" id="ARBA00022827"/>
    </source>
</evidence>
<organism evidence="8 9">
    <name type="scientific">Mycobacterium seoulense</name>
    <dbReference type="NCBI Taxonomy" id="386911"/>
    <lineage>
        <taxon>Bacteria</taxon>
        <taxon>Bacillati</taxon>
        <taxon>Actinomycetota</taxon>
        <taxon>Actinomycetes</taxon>
        <taxon>Mycobacteriales</taxon>
        <taxon>Mycobacteriaceae</taxon>
        <taxon>Mycobacterium</taxon>
    </lineage>
</organism>
<dbReference type="Proteomes" id="UP000466632">
    <property type="component" value="Chromosome"/>
</dbReference>
<reference evidence="8 9" key="1">
    <citation type="journal article" date="2019" name="Emerg. Microbes Infect.">
        <title>Comprehensive subspecies identification of 175 nontuberculous mycobacteria species based on 7547 genomic profiles.</title>
        <authorList>
            <person name="Matsumoto Y."/>
            <person name="Kinjo T."/>
            <person name="Motooka D."/>
            <person name="Nabeya D."/>
            <person name="Jung N."/>
            <person name="Uechi K."/>
            <person name="Horii T."/>
            <person name="Iida T."/>
            <person name="Fujita J."/>
            <person name="Nakamura S."/>
        </authorList>
    </citation>
    <scope>NUCLEOTIDE SEQUENCE [LARGE SCALE GENOMIC DNA]</scope>
    <source>
        <strain evidence="8 9">JCM 16018</strain>
    </source>
</reference>
<evidence type="ECO:0000259" key="6">
    <source>
        <dbReference type="Pfam" id="PF00890"/>
    </source>
</evidence>
<keyword evidence="2" id="KW-0285">Flavoprotein</keyword>
<evidence type="ECO:0000256" key="1">
    <source>
        <dbReference type="ARBA" id="ARBA00010790"/>
    </source>
</evidence>
<keyword evidence="3" id="KW-0274">FAD</keyword>
<keyword evidence="9" id="KW-1185">Reference proteome</keyword>
<dbReference type="InterPro" id="IPR003953">
    <property type="entry name" value="FAD-dep_OxRdtase_2_FAD-bd"/>
</dbReference>
<evidence type="ECO:0000313" key="9">
    <source>
        <dbReference type="Proteomes" id="UP000466632"/>
    </source>
</evidence>
<dbReference type="Pfam" id="PF00890">
    <property type="entry name" value="FAD_binding_2"/>
    <property type="match status" value="1"/>
</dbReference>
<dbReference type="EMBL" id="AP022582">
    <property type="protein sequence ID" value="BBY04130.1"/>
    <property type="molecule type" value="Genomic_DNA"/>
</dbReference>
<dbReference type="Pfam" id="PF00732">
    <property type="entry name" value="GMC_oxred_N"/>
    <property type="match status" value="1"/>
</dbReference>
<dbReference type="Gene3D" id="3.30.410.10">
    <property type="entry name" value="Cholesterol Oxidase, domain 2"/>
    <property type="match status" value="1"/>
</dbReference>
<dbReference type="Gene3D" id="3.50.50.60">
    <property type="entry name" value="FAD/NAD(P)-binding domain"/>
    <property type="match status" value="2"/>
</dbReference>
<dbReference type="InterPro" id="IPR007867">
    <property type="entry name" value="GMC_OxRtase_C"/>
</dbReference>
<evidence type="ECO:0000256" key="2">
    <source>
        <dbReference type="ARBA" id="ARBA00022630"/>
    </source>
</evidence>
<feature type="domain" description="Glucose-methanol-choline oxidoreductase C-terminal" evidence="7">
    <location>
        <begin position="492"/>
        <end position="610"/>
    </location>
</feature>
<feature type="domain" description="FAD-dependent oxidoreductase 2 FAD-binding" evidence="6">
    <location>
        <begin position="144"/>
        <end position="175"/>
    </location>
</feature>